<sequence>MSTMDEALDLTTMATDVLSKDSIDGKGSQGHGHGKVEVFEIDIEVTSIPHSELGGKTTKFGLSHSMIVIIAVAIILALLLLCCVSLLLMKRWRKKYYNCLQKGGEERCDPNCGGSRRPLLRRDKSADSISRTSNSSMRD</sequence>
<reference evidence="3" key="1">
    <citation type="submission" date="2021-01" db="UniProtKB">
        <authorList>
            <consortium name="EnsemblMetazoa"/>
        </authorList>
    </citation>
    <scope>IDENTIFICATION</scope>
</reference>
<feature type="transmembrane region" description="Helical" evidence="2">
    <location>
        <begin position="66"/>
        <end position="88"/>
    </location>
</feature>
<protein>
    <submittedName>
        <fullName evidence="3">Uncharacterized protein</fullName>
    </submittedName>
</protein>
<keyword evidence="2" id="KW-0472">Membrane</keyword>
<keyword evidence="2" id="KW-1133">Transmembrane helix</keyword>
<accession>A0A7M7H7H4</accession>
<keyword evidence="4" id="KW-1185">Reference proteome</keyword>
<feature type="compositionally biased region" description="Polar residues" evidence="1">
    <location>
        <begin position="127"/>
        <end position="139"/>
    </location>
</feature>
<evidence type="ECO:0000313" key="3">
    <source>
        <dbReference type="EnsemblMetazoa" id="XP_008212473"/>
    </source>
</evidence>
<name>A0A7M7H7H4_NASVI</name>
<dbReference type="AlphaFoldDB" id="A0A7M7H7H4"/>
<dbReference type="SMR" id="A0A7M7H7H4"/>
<dbReference type="InParanoid" id="A0A7M7H7H4"/>
<feature type="region of interest" description="Disordered" evidence="1">
    <location>
        <begin position="103"/>
        <end position="139"/>
    </location>
</feature>
<evidence type="ECO:0000256" key="2">
    <source>
        <dbReference type="SAM" id="Phobius"/>
    </source>
</evidence>
<dbReference type="Proteomes" id="UP000002358">
    <property type="component" value="Chromosome 2"/>
</dbReference>
<evidence type="ECO:0000313" key="4">
    <source>
        <dbReference type="Proteomes" id="UP000002358"/>
    </source>
</evidence>
<dbReference type="EnsemblMetazoa" id="XM_008214251">
    <property type="protein sequence ID" value="XP_008212473"/>
    <property type="gene ID" value="LOC103317195"/>
</dbReference>
<gene>
    <name evidence="3" type="primary">103317195</name>
</gene>
<proteinExistence type="predicted"/>
<dbReference type="KEGG" id="nvi:103317195"/>
<evidence type="ECO:0000256" key="1">
    <source>
        <dbReference type="SAM" id="MobiDB-lite"/>
    </source>
</evidence>
<organism evidence="3 4">
    <name type="scientific">Nasonia vitripennis</name>
    <name type="common">Parasitic wasp</name>
    <dbReference type="NCBI Taxonomy" id="7425"/>
    <lineage>
        <taxon>Eukaryota</taxon>
        <taxon>Metazoa</taxon>
        <taxon>Ecdysozoa</taxon>
        <taxon>Arthropoda</taxon>
        <taxon>Hexapoda</taxon>
        <taxon>Insecta</taxon>
        <taxon>Pterygota</taxon>
        <taxon>Neoptera</taxon>
        <taxon>Endopterygota</taxon>
        <taxon>Hymenoptera</taxon>
        <taxon>Apocrita</taxon>
        <taxon>Proctotrupomorpha</taxon>
        <taxon>Chalcidoidea</taxon>
        <taxon>Pteromalidae</taxon>
        <taxon>Pteromalinae</taxon>
        <taxon>Nasonia</taxon>
    </lineage>
</organism>
<keyword evidence="2" id="KW-0812">Transmembrane</keyword>